<dbReference type="AlphaFoldDB" id="A0A1G8UDF5"/>
<evidence type="ECO:0000256" key="1">
    <source>
        <dbReference type="SAM" id="MobiDB-lite"/>
    </source>
</evidence>
<dbReference type="STRING" id="86666.SAMN04490247_2195"/>
<dbReference type="Pfam" id="PF20310">
    <property type="entry name" value="HTH_Tnp_2"/>
    <property type="match status" value="1"/>
</dbReference>
<dbReference type="Proteomes" id="UP000199225">
    <property type="component" value="Unassembled WGS sequence"/>
</dbReference>
<feature type="region of interest" description="Disordered" evidence="1">
    <location>
        <begin position="88"/>
        <end position="109"/>
    </location>
</feature>
<reference evidence="3" key="1">
    <citation type="submission" date="2016-10" db="EMBL/GenBank/DDBJ databases">
        <authorList>
            <person name="Varghese N."/>
            <person name="Submissions S."/>
        </authorList>
    </citation>
    <scope>NUCLEOTIDE SEQUENCE [LARGE SCALE GENOMIC DNA]</scope>
    <source>
        <strain evidence="3">DSM 4771</strain>
    </source>
</reference>
<dbReference type="SUPFAM" id="SSF46689">
    <property type="entry name" value="Homeodomain-like"/>
    <property type="match status" value="1"/>
</dbReference>
<organism evidence="2 3">
    <name type="scientific">Salimicrobium halophilum</name>
    <dbReference type="NCBI Taxonomy" id="86666"/>
    <lineage>
        <taxon>Bacteria</taxon>
        <taxon>Bacillati</taxon>
        <taxon>Bacillota</taxon>
        <taxon>Bacilli</taxon>
        <taxon>Bacillales</taxon>
        <taxon>Bacillaceae</taxon>
        <taxon>Salimicrobium</taxon>
    </lineage>
</organism>
<evidence type="ECO:0000313" key="2">
    <source>
        <dbReference type="EMBL" id="SDJ51793.1"/>
    </source>
</evidence>
<dbReference type="InterPro" id="IPR009057">
    <property type="entry name" value="Homeodomain-like_sf"/>
</dbReference>
<dbReference type="InterPro" id="IPR046929">
    <property type="entry name" value="HTH_Tnp"/>
</dbReference>
<proteinExistence type="predicted"/>
<gene>
    <name evidence="2" type="ORF">SAMN04490247_2195</name>
</gene>
<evidence type="ECO:0000313" key="3">
    <source>
        <dbReference type="Proteomes" id="UP000199225"/>
    </source>
</evidence>
<accession>A0A1G8UDF5</accession>
<protein>
    <submittedName>
        <fullName evidence="2">Uncharacterized protein</fullName>
    </submittedName>
</protein>
<sequence length="141" mass="16524">MSKIMFTEAQRKELETNPNVIKVSDRSITYAPEFKVQAVKENEEGKSPYHIFVDHGFDMALIGSKKPKQCVRRWRETFKKYGEDGFYTERRGKGSTRRPSSKDLSSEDQLKKAEARIAYLEAELDFVKKLDERERQAKKKK</sequence>
<feature type="compositionally biased region" description="Basic and acidic residues" evidence="1">
    <location>
        <begin position="100"/>
        <end position="109"/>
    </location>
</feature>
<keyword evidence="3" id="KW-1185">Reference proteome</keyword>
<dbReference type="EMBL" id="FNEV01000006">
    <property type="protein sequence ID" value="SDJ51793.1"/>
    <property type="molecule type" value="Genomic_DNA"/>
</dbReference>
<name>A0A1G8UDF5_9BACI</name>